<dbReference type="AlphaFoldDB" id="I0UY72"/>
<keyword evidence="4" id="KW-1185">Reference proteome</keyword>
<accession>I0UY72</accession>
<evidence type="ECO:0000313" key="4">
    <source>
        <dbReference type="Proteomes" id="UP000004691"/>
    </source>
</evidence>
<dbReference type="Proteomes" id="UP000004691">
    <property type="component" value="Unassembled WGS sequence"/>
</dbReference>
<name>I0UY72_9PSEU</name>
<feature type="transmembrane region" description="Helical" evidence="2">
    <location>
        <begin position="12"/>
        <end position="33"/>
    </location>
</feature>
<gene>
    <name evidence="3" type="ORF">SacxiDRAFT_0550</name>
</gene>
<keyword evidence="2" id="KW-1133">Transmembrane helix</keyword>
<dbReference type="RefSeq" id="WP_006236930.1">
    <property type="nucleotide sequence ID" value="NZ_JH636049.1"/>
</dbReference>
<dbReference type="STRING" id="882086.SacxiDRAFT_0550"/>
<evidence type="ECO:0000256" key="1">
    <source>
        <dbReference type="SAM" id="MobiDB-lite"/>
    </source>
</evidence>
<proteinExistence type="predicted"/>
<protein>
    <submittedName>
        <fullName evidence="3">Uncharacterized protein</fullName>
    </submittedName>
</protein>
<reference evidence="3 4" key="1">
    <citation type="submission" date="2012-01" db="EMBL/GenBank/DDBJ databases">
        <title>Improved High-Quality Draft sequence of Saccharomonospora xinjiangensis XJ-54.</title>
        <authorList>
            <consortium name="US DOE Joint Genome Institute"/>
            <person name="Lucas S."/>
            <person name="Han J."/>
            <person name="Lapidus A."/>
            <person name="Cheng J.-F."/>
            <person name="Goodwin L."/>
            <person name="Pitluck S."/>
            <person name="Peters L."/>
            <person name="Mikhailova N."/>
            <person name="Teshima H."/>
            <person name="Detter J.C."/>
            <person name="Han C."/>
            <person name="Tapia R."/>
            <person name="Land M."/>
            <person name="Hauser L."/>
            <person name="Kyrpides N."/>
            <person name="Ivanova N."/>
            <person name="Pagani I."/>
            <person name="Brambilla E.-M."/>
            <person name="Klenk H.-P."/>
            <person name="Woyke T."/>
        </authorList>
    </citation>
    <scope>NUCLEOTIDE SEQUENCE [LARGE SCALE GENOMIC DNA]</scope>
    <source>
        <strain evidence="3 4">XJ-54</strain>
    </source>
</reference>
<organism evidence="3 4">
    <name type="scientific">Saccharomonospora xinjiangensis XJ-54</name>
    <dbReference type="NCBI Taxonomy" id="882086"/>
    <lineage>
        <taxon>Bacteria</taxon>
        <taxon>Bacillati</taxon>
        <taxon>Actinomycetota</taxon>
        <taxon>Actinomycetes</taxon>
        <taxon>Pseudonocardiales</taxon>
        <taxon>Pseudonocardiaceae</taxon>
        <taxon>Saccharomonospora</taxon>
    </lineage>
</organism>
<dbReference type="HOGENOM" id="CLU_2275433_0_0_11"/>
<sequence>MTTVSPTTSSRWWSLGLVGVACLGIGFAIGLTVGSGDESILAATPEPSTEVAFTDDTTPTDECDFGGSEPLPVTDDFDAELRNLSKECTSDTELSVEITDVF</sequence>
<dbReference type="EMBL" id="JH636049">
    <property type="protein sequence ID" value="EID52825.1"/>
    <property type="molecule type" value="Genomic_DNA"/>
</dbReference>
<evidence type="ECO:0000313" key="3">
    <source>
        <dbReference type="EMBL" id="EID52825.1"/>
    </source>
</evidence>
<keyword evidence="2" id="KW-0812">Transmembrane</keyword>
<keyword evidence="2" id="KW-0472">Membrane</keyword>
<evidence type="ECO:0000256" key="2">
    <source>
        <dbReference type="SAM" id="Phobius"/>
    </source>
</evidence>
<feature type="region of interest" description="Disordered" evidence="1">
    <location>
        <begin position="47"/>
        <end position="70"/>
    </location>
</feature>